<dbReference type="SFLD" id="SFLDS00001">
    <property type="entry name" value="Enolase"/>
    <property type="match status" value="1"/>
</dbReference>
<dbReference type="InterPro" id="IPR013341">
    <property type="entry name" value="Mandelate_racemase_N_dom"/>
</dbReference>
<dbReference type="Gene3D" id="3.30.390.10">
    <property type="entry name" value="Enolase-like, N-terminal domain"/>
    <property type="match status" value="1"/>
</dbReference>
<dbReference type="InterPro" id="IPR029017">
    <property type="entry name" value="Enolase-like_N"/>
</dbReference>
<dbReference type="InterPro" id="IPR029065">
    <property type="entry name" value="Enolase_C-like"/>
</dbReference>
<dbReference type="PANTHER" id="PTHR13794:SF58">
    <property type="entry name" value="MITOCHONDRIAL ENOLASE SUPERFAMILY MEMBER 1"/>
    <property type="match status" value="1"/>
</dbReference>
<comment type="cofactor">
    <cofactor evidence="1">
        <name>Mg(2+)</name>
        <dbReference type="ChEBI" id="CHEBI:18420"/>
    </cofactor>
</comment>
<evidence type="ECO:0000313" key="6">
    <source>
        <dbReference type="Proteomes" id="UP001165136"/>
    </source>
</evidence>
<protein>
    <submittedName>
        <fullName evidence="5">L-rhamnonate dehydratase</fullName>
    </submittedName>
</protein>
<organism evidence="5 6">
    <name type="scientific">Amycolatopsis taiwanensis</name>
    <dbReference type="NCBI Taxonomy" id="342230"/>
    <lineage>
        <taxon>Bacteria</taxon>
        <taxon>Bacillati</taxon>
        <taxon>Actinomycetota</taxon>
        <taxon>Actinomycetes</taxon>
        <taxon>Pseudonocardiales</taxon>
        <taxon>Pseudonocardiaceae</taxon>
        <taxon>Amycolatopsis</taxon>
    </lineage>
</organism>
<comment type="caution">
    <text evidence="5">The sequence shown here is derived from an EMBL/GenBank/DDBJ whole genome shotgun (WGS) entry which is preliminary data.</text>
</comment>
<dbReference type="EMBL" id="BSTI01000045">
    <property type="protein sequence ID" value="GLY71693.1"/>
    <property type="molecule type" value="Genomic_DNA"/>
</dbReference>
<name>A0A9W6VH95_9PSEU</name>
<evidence type="ECO:0000256" key="2">
    <source>
        <dbReference type="ARBA" id="ARBA00022723"/>
    </source>
</evidence>
<dbReference type="SUPFAM" id="SSF51604">
    <property type="entry name" value="Enolase C-terminal domain-like"/>
    <property type="match status" value="1"/>
</dbReference>
<dbReference type="GO" id="GO:0016836">
    <property type="term" value="F:hydro-lyase activity"/>
    <property type="evidence" value="ECO:0007669"/>
    <property type="project" value="TreeGrafter"/>
</dbReference>
<dbReference type="AlphaFoldDB" id="A0A9W6VH95"/>
<accession>A0A9W6VH95</accession>
<dbReference type="SMART" id="SM00922">
    <property type="entry name" value="MR_MLE"/>
    <property type="match status" value="1"/>
</dbReference>
<dbReference type="Pfam" id="PF13378">
    <property type="entry name" value="MR_MLE_C"/>
    <property type="match status" value="1"/>
</dbReference>
<dbReference type="SUPFAM" id="SSF54826">
    <property type="entry name" value="Enolase N-terminal domain-like"/>
    <property type="match status" value="1"/>
</dbReference>
<keyword evidence="6" id="KW-1185">Reference proteome</keyword>
<dbReference type="InterPro" id="IPR046945">
    <property type="entry name" value="RHMD-like"/>
</dbReference>
<dbReference type="GO" id="GO:0000287">
    <property type="term" value="F:magnesium ion binding"/>
    <property type="evidence" value="ECO:0007669"/>
    <property type="project" value="TreeGrafter"/>
</dbReference>
<dbReference type="RefSeq" id="WP_285491589.1">
    <property type="nucleotide sequence ID" value="NZ_BSTI01000045.1"/>
</dbReference>
<evidence type="ECO:0000313" key="5">
    <source>
        <dbReference type="EMBL" id="GLY71693.1"/>
    </source>
</evidence>
<evidence type="ECO:0000256" key="1">
    <source>
        <dbReference type="ARBA" id="ARBA00001946"/>
    </source>
</evidence>
<feature type="domain" description="Mandelate racemase/muconate lactonizing enzyme C-terminal" evidence="4">
    <location>
        <begin position="165"/>
        <end position="268"/>
    </location>
</feature>
<dbReference type="Gene3D" id="3.20.20.120">
    <property type="entry name" value="Enolase-like C-terminal domain"/>
    <property type="match status" value="1"/>
</dbReference>
<keyword evidence="3" id="KW-0460">Magnesium</keyword>
<sequence>MRIVDVRCVEYLGALPGGEPFWRDRLRRPVDVYPEFAARGPQQLPELPGGELEVRQIFLHIDTDEGITGTTAVLSAEQAHAVSAALRSVLLGADPLAGERVWDLAYRSAIHGRAGTGMLAVSAVDCALWDIRGQYFGVPAHVLLGGPTRDTAPVYASTLGDSLDLDDVRARTRELRAQGFGGVKWFPRWGSNDGHAGVDKVVRLVAAVREAGGDDLEIMLDAWNSWDIPFTVAVARETEHLRLRWIEEPLLPDDSAGLKSLRTLVGGRTQLAGGEHEYTRWGIARLLRDDLLDLYQADPHWGGGISEMTRIGALVSAAGRQFIPHGQSVQCNAALTFASSPALVPEMEYLLRLAPLYQHFLAEPIRPENGVIHAPRATGLGMRLNDAAIRDARPLS</sequence>
<dbReference type="SFLD" id="SFLDG00179">
    <property type="entry name" value="mandelate_racemase"/>
    <property type="match status" value="1"/>
</dbReference>
<dbReference type="Proteomes" id="UP001165136">
    <property type="component" value="Unassembled WGS sequence"/>
</dbReference>
<proteinExistence type="predicted"/>
<dbReference type="GO" id="GO:0016052">
    <property type="term" value="P:carbohydrate catabolic process"/>
    <property type="evidence" value="ECO:0007669"/>
    <property type="project" value="TreeGrafter"/>
</dbReference>
<dbReference type="PANTHER" id="PTHR13794">
    <property type="entry name" value="ENOLASE SUPERFAMILY, MANDELATE RACEMASE"/>
    <property type="match status" value="1"/>
</dbReference>
<reference evidence="5" key="1">
    <citation type="submission" date="2023-03" db="EMBL/GenBank/DDBJ databases">
        <title>Amycolatopsis taiwanensis NBRC 103393.</title>
        <authorList>
            <person name="Ichikawa N."/>
            <person name="Sato H."/>
            <person name="Tonouchi N."/>
        </authorList>
    </citation>
    <scope>NUCLEOTIDE SEQUENCE</scope>
    <source>
        <strain evidence="5">NBRC 103393</strain>
    </source>
</reference>
<dbReference type="InterPro" id="IPR036849">
    <property type="entry name" value="Enolase-like_C_sf"/>
</dbReference>
<dbReference type="Pfam" id="PF02746">
    <property type="entry name" value="MR_MLE_N"/>
    <property type="match status" value="1"/>
</dbReference>
<dbReference type="InterPro" id="IPR013342">
    <property type="entry name" value="Mandelate_racemase_C"/>
</dbReference>
<keyword evidence="2" id="KW-0479">Metal-binding</keyword>
<evidence type="ECO:0000256" key="3">
    <source>
        <dbReference type="ARBA" id="ARBA00022842"/>
    </source>
</evidence>
<evidence type="ECO:0000259" key="4">
    <source>
        <dbReference type="SMART" id="SM00922"/>
    </source>
</evidence>
<gene>
    <name evidence="5" type="ORF">Atai01_83120</name>
</gene>